<accession>A0A562ZSL4</accession>
<dbReference type="PRINTS" id="PR00038">
    <property type="entry name" value="HTHLUXR"/>
</dbReference>
<dbReference type="Gene3D" id="3.40.50.1820">
    <property type="entry name" value="alpha/beta hydrolase"/>
    <property type="match status" value="1"/>
</dbReference>
<dbReference type="CDD" id="cd06170">
    <property type="entry name" value="LuxR_C_like"/>
    <property type="match status" value="1"/>
</dbReference>
<dbReference type="RefSeq" id="WP_145893364.1">
    <property type="nucleotide sequence ID" value="NZ_VOBQ01000009.1"/>
</dbReference>
<dbReference type="OrthoDB" id="9796770at2"/>
<proteinExistence type="predicted"/>
<dbReference type="InterPro" id="IPR000792">
    <property type="entry name" value="Tscrpt_reg_LuxR_C"/>
</dbReference>
<comment type="caution">
    <text evidence="2">The sequence shown here is derived from an EMBL/GenBank/DDBJ whole genome shotgun (WGS) entry which is preliminary data.</text>
</comment>
<dbReference type="EMBL" id="VOBQ01000009">
    <property type="protein sequence ID" value="TWO71134.1"/>
    <property type="molecule type" value="Genomic_DNA"/>
</dbReference>
<dbReference type="PANTHER" id="PTHR43433:SF5">
    <property type="entry name" value="AB HYDROLASE-1 DOMAIN-CONTAINING PROTEIN"/>
    <property type="match status" value="1"/>
</dbReference>
<dbReference type="Proteomes" id="UP000318199">
    <property type="component" value="Unassembled WGS sequence"/>
</dbReference>
<dbReference type="GO" id="GO:0016787">
    <property type="term" value="F:hydrolase activity"/>
    <property type="evidence" value="ECO:0007669"/>
    <property type="project" value="UniProtKB-KW"/>
</dbReference>
<organism evidence="2 3">
    <name type="scientific">Caenimonas sedimenti</name>
    <dbReference type="NCBI Taxonomy" id="2596921"/>
    <lineage>
        <taxon>Bacteria</taxon>
        <taxon>Pseudomonadati</taxon>
        <taxon>Pseudomonadota</taxon>
        <taxon>Betaproteobacteria</taxon>
        <taxon>Burkholderiales</taxon>
        <taxon>Comamonadaceae</taxon>
        <taxon>Caenimonas</taxon>
    </lineage>
</organism>
<dbReference type="PANTHER" id="PTHR43433">
    <property type="entry name" value="HYDROLASE, ALPHA/BETA FOLD FAMILY PROTEIN"/>
    <property type="match status" value="1"/>
</dbReference>
<dbReference type="PROSITE" id="PS50043">
    <property type="entry name" value="HTH_LUXR_2"/>
    <property type="match status" value="1"/>
</dbReference>
<keyword evidence="3" id="KW-1185">Reference proteome</keyword>
<evidence type="ECO:0000259" key="1">
    <source>
        <dbReference type="PROSITE" id="PS50043"/>
    </source>
</evidence>
<dbReference type="InterPro" id="IPR036388">
    <property type="entry name" value="WH-like_DNA-bd_sf"/>
</dbReference>
<name>A0A562ZSL4_9BURK</name>
<dbReference type="InterPro" id="IPR000073">
    <property type="entry name" value="AB_hydrolase_1"/>
</dbReference>
<evidence type="ECO:0000313" key="2">
    <source>
        <dbReference type="EMBL" id="TWO71134.1"/>
    </source>
</evidence>
<dbReference type="Gene3D" id="1.10.10.10">
    <property type="entry name" value="Winged helix-like DNA-binding domain superfamily/Winged helix DNA-binding domain"/>
    <property type="match status" value="1"/>
</dbReference>
<dbReference type="Pfam" id="PF00561">
    <property type="entry name" value="Abhydrolase_1"/>
    <property type="match status" value="1"/>
</dbReference>
<dbReference type="GO" id="GO:0003677">
    <property type="term" value="F:DNA binding"/>
    <property type="evidence" value="ECO:0007669"/>
    <property type="project" value="InterPro"/>
</dbReference>
<dbReference type="SUPFAM" id="SSF53474">
    <property type="entry name" value="alpha/beta-Hydrolases"/>
    <property type="match status" value="1"/>
</dbReference>
<sequence>MSIRQDIRFCSTADGVQLAMALYGSGAPLVKAATWLTHVERDPASGLNSPWIKELSRNRQYVTYDARGCGLSSRQVTDISFEAWVNDLETVVDVLGLERFPLLGMSQGAPIAIAYAARHPERVSQLVLVGPYATSYFTSGNPDPRILEEAETLLKVMQLGWGRGGSAFSRVFVSKLMPGASPELQREFNDYQVATATPDAAVRSLRAMYSINVKEEARKVTCPTLIFHARNDQSINFEQGRKVAALIPGARFVPLDSDNHLPLQAEACWPRVFQEMGEFLGDSGTAGTAGARLTVRQIEVLRHVAAGKTDKQIARELDLSPRTVEMHVAGAIKALACATRAEAVARAGHAGMLPH</sequence>
<dbReference type="GO" id="GO:0006355">
    <property type="term" value="P:regulation of DNA-templated transcription"/>
    <property type="evidence" value="ECO:0007669"/>
    <property type="project" value="InterPro"/>
</dbReference>
<feature type="domain" description="HTH luxR-type" evidence="1">
    <location>
        <begin position="286"/>
        <end position="351"/>
    </location>
</feature>
<dbReference type="AlphaFoldDB" id="A0A562ZSL4"/>
<dbReference type="InterPro" id="IPR029058">
    <property type="entry name" value="AB_hydrolase_fold"/>
</dbReference>
<dbReference type="PRINTS" id="PR00111">
    <property type="entry name" value="ABHYDROLASE"/>
</dbReference>
<evidence type="ECO:0000313" key="3">
    <source>
        <dbReference type="Proteomes" id="UP000318199"/>
    </source>
</evidence>
<dbReference type="InterPro" id="IPR050471">
    <property type="entry name" value="AB_hydrolase"/>
</dbReference>
<dbReference type="SMART" id="SM00421">
    <property type="entry name" value="HTH_LUXR"/>
    <property type="match status" value="1"/>
</dbReference>
<protein>
    <submittedName>
        <fullName evidence="2">Alpha/beta fold hydrolase</fullName>
    </submittedName>
</protein>
<dbReference type="InterPro" id="IPR016032">
    <property type="entry name" value="Sig_transdc_resp-reg_C-effctor"/>
</dbReference>
<gene>
    <name evidence="2" type="ORF">FN976_12545</name>
</gene>
<dbReference type="Pfam" id="PF00196">
    <property type="entry name" value="GerE"/>
    <property type="match status" value="1"/>
</dbReference>
<reference evidence="2 3" key="1">
    <citation type="submission" date="2019-07" db="EMBL/GenBank/DDBJ databases">
        <title>Caenimonas sedimenti sp. nov., isolated from activated sludge.</title>
        <authorList>
            <person name="Xu J."/>
        </authorList>
    </citation>
    <scope>NUCLEOTIDE SEQUENCE [LARGE SCALE GENOMIC DNA]</scope>
    <source>
        <strain evidence="2 3">HX-9-20</strain>
    </source>
</reference>
<dbReference type="SUPFAM" id="SSF46894">
    <property type="entry name" value="C-terminal effector domain of the bipartite response regulators"/>
    <property type="match status" value="1"/>
</dbReference>
<keyword evidence="2" id="KW-0378">Hydrolase</keyword>